<protein>
    <submittedName>
        <fullName evidence="5">TIGR01777 family protein</fullName>
    </submittedName>
</protein>
<keyword evidence="6" id="KW-1185">Reference proteome</keyword>
<evidence type="ECO:0000256" key="2">
    <source>
        <dbReference type="SAM" id="SignalP"/>
    </source>
</evidence>
<dbReference type="NCBIfam" id="TIGR01777">
    <property type="entry name" value="yfcH"/>
    <property type="match status" value="1"/>
</dbReference>
<accession>A0A1Q5PK51</accession>
<feature type="domain" description="NAD-dependent epimerase/dehydratase" evidence="3">
    <location>
        <begin position="10"/>
        <end position="230"/>
    </location>
</feature>
<dbReference type="SUPFAM" id="SSF51735">
    <property type="entry name" value="NAD(P)-binding Rossmann-fold domains"/>
    <property type="match status" value="1"/>
</dbReference>
<gene>
    <name evidence="5" type="ORF">BSR29_06890</name>
</gene>
<dbReference type="Pfam" id="PF08338">
    <property type="entry name" value="DUF1731"/>
    <property type="match status" value="1"/>
</dbReference>
<sequence length="314" mass="33981">MSLASQPLLIIAGAGLIGSALAGHAEAQGWQVRILRRSDQPDGNITKDQHGRQTATWNPSAGQIDLSVIAGAQAIACFNGAAIAPQPWTASRKELLATSRLASTKVLAKAIAALPESQRPEVFLSGSAIGYYGSQRDRLLGEDAVPGFGFLAQLCERWEAAAEPAQAAGVRVVHPRTGLVISNRGGIGQMLDQLYRHALGARLGDGQQWQAYISLRDAVASIWHVLNREDFVGPFNMVCPEPIRNADLHQFCRGFYSLPNPWVAPKFALKLLGQMGEELLLASQRVVPTALLESGFEFQDLTVPQAWEHEFGEK</sequence>
<dbReference type="AlphaFoldDB" id="A0A1Q5PK51"/>
<dbReference type="InterPro" id="IPR010099">
    <property type="entry name" value="SDR39U1"/>
</dbReference>
<comment type="similarity">
    <text evidence="1">Belongs to the NAD(P)-dependent epimerase/dehydratase family. SDR39U1 subfamily.</text>
</comment>
<comment type="caution">
    <text evidence="5">The sequence shown here is derived from an EMBL/GenBank/DDBJ whole genome shotgun (WGS) entry which is preliminary data.</text>
</comment>
<dbReference type="Pfam" id="PF01370">
    <property type="entry name" value="Epimerase"/>
    <property type="match status" value="1"/>
</dbReference>
<feature type="domain" description="DUF1731" evidence="4">
    <location>
        <begin position="264"/>
        <end position="308"/>
    </location>
</feature>
<dbReference type="STRING" id="1921764.BSR28_05400"/>
<feature type="chain" id="PRO_5039207764" evidence="2">
    <location>
        <begin position="23"/>
        <end position="314"/>
    </location>
</feature>
<evidence type="ECO:0000259" key="3">
    <source>
        <dbReference type="Pfam" id="PF01370"/>
    </source>
</evidence>
<dbReference type="PANTHER" id="PTHR11092">
    <property type="entry name" value="SUGAR NUCLEOTIDE EPIMERASE RELATED"/>
    <property type="match status" value="1"/>
</dbReference>
<feature type="signal peptide" evidence="2">
    <location>
        <begin position="1"/>
        <end position="22"/>
    </location>
</feature>
<dbReference type="Gene3D" id="3.40.50.720">
    <property type="entry name" value="NAD(P)-binding Rossmann-like Domain"/>
    <property type="match status" value="1"/>
</dbReference>
<evidence type="ECO:0000313" key="6">
    <source>
        <dbReference type="Proteomes" id="UP000186785"/>
    </source>
</evidence>
<evidence type="ECO:0000313" key="5">
    <source>
        <dbReference type="EMBL" id="OKL46551.1"/>
    </source>
</evidence>
<name>A0A1Q5PK51_9ACTO</name>
<dbReference type="InterPro" id="IPR001509">
    <property type="entry name" value="Epimerase_deHydtase"/>
</dbReference>
<dbReference type="InterPro" id="IPR013549">
    <property type="entry name" value="DUF1731"/>
</dbReference>
<proteinExistence type="inferred from homology"/>
<reference evidence="5 6" key="1">
    <citation type="submission" date="2016-11" db="EMBL/GenBank/DDBJ databases">
        <title>Actinomyces gypaetusis sp. nov. isolated from the vulture Gypaetus barbatus in Qinghai Tibet Plateau China.</title>
        <authorList>
            <person name="Meng X."/>
        </authorList>
    </citation>
    <scope>NUCLEOTIDE SEQUENCE [LARGE SCALE GENOMIC DNA]</scope>
    <source>
        <strain evidence="5 6">VUL4_2</strain>
    </source>
</reference>
<organism evidence="5 6">
    <name type="scientific">Boudabousia liubingyangii</name>
    <dbReference type="NCBI Taxonomy" id="1921764"/>
    <lineage>
        <taxon>Bacteria</taxon>
        <taxon>Bacillati</taxon>
        <taxon>Actinomycetota</taxon>
        <taxon>Actinomycetes</taxon>
        <taxon>Actinomycetales</taxon>
        <taxon>Actinomycetaceae</taxon>
        <taxon>Boudabousia</taxon>
    </lineage>
</organism>
<keyword evidence="2" id="KW-0732">Signal</keyword>
<dbReference type="Proteomes" id="UP000186785">
    <property type="component" value="Unassembled WGS sequence"/>
</dbReference>
<dbReference type="InterPro" id="IPR036291">
    <property type="entry name" value="NAD(P)-bd_dom_sf"/>
</dbReference>
<dbReference type="EMBL" id="MQSV01000005">
    <property type="protein sequence ID" value="OKL46551.1"/>
    <property type="molecule type" value="Genomic_DNA"/>
</dbReference>
<evidence type="ECO:0000259" key="4">
    <source>
        <dbReference type="Pfam" id="PF08338"/>
    </source>
</evidence>
<evidence type="ECO:0000256" key="1">
    <source>
        <dbReference type="ARBA" id="ARBA00009353"/>
    </source>
</evidence>
<dbReference type="RefSeq" id="WP_073709576.1">
    <property type="nucleotide sequence ID" value="NZ_MQSV01000005.1"/>
</dbReference>
<dbReference type="PANTHER" id="PTHR11092:SF0">
    <property type="entry name" value="EPIMERASE FAMILY PROTEIN SDR39U1"/>
    <property type="match status" value="1"/>
</dbReference>
<dbReference type="OrthoDB" id="9801773at2"/>